<comment type="caution">
    <text evidence="1">The sequence shown here is derived from an EMBL/GenBank/DDBJ whole genome shotgun (WGS) entry which is preliminary data.</text>
</comment>
<evidence type="ECO:0000313" key="2">
    <source>
        <dbReference type="Proteomes" id="UP000616151"/>
    </source>
</evidence>
<evidence type="ECO:0000313" key="1">
    <source>
        <dbReference type="EMBL" id="MBK1864985.1"/>
    </source>
</evidence>
<proteinExistence type="predicted"/>
<gene>
    <name evidence="1" type="ORF">JHL16_01360</name>
</gene>
<dbReference type="Proteomes" id="UP000616151">
    <property type="component" value="Unassembled WGS sequence"/>
</dbReference>
<name>A0ACC5QX73_9HYPH</name>
<keyword evidence="2" id="KW-1185">Reference proteome</keyword>
<sequence length="248" mass="27781">MKHGQKPGEPRMEDVLASIRRAIDENATVSSDRFTRPTPEIRAKADNPPNPPPRTESPPRRTFDYPPINGSGSHQPQGFAGILGGRRETLSQSFRERPAPTYEARPRQPDPVIAETPEPFAYDGYYGAEVTNYVEPEPTPELESEPYPAMREMSPPRYLPPAAVAEPQSDFAEESGLLSESSSAATQAAFNQLAETITRRALGDRPIADIAQELLRGMLKQWLDENLPTIVERLVREEIERVVRRPQR</sequence>
<reference evidence="1" key="1">
    <citation type="submission" date="2021-01" db="EMBL/GenBank/DDBJ databases">
        <authorList>
            <person name="Sun Q."/>
        </authorList>
    </citation>
    <scope>NUCLEOTIDE SEQUENCE</scope>
    <source>
        <strain evidence="1">YIM B02566</strain>
    </source>
</reference>
<organism evidence="1 2">
    <name type="scientific">Taklimakanibacter albus</name>
    <dbReference type="NCBI Taxonomy" id="2800327"/>
    <lineage>
        <taxon>Bacteria</taxon>
        <taxon>Pseudomonadati</taxon>
        <taxon>Pseudomonadota</taxon>
        <taxon>Alphaproteobacteria</taxon>
        <taxon>Hyphomicrobiales</taxon>
        <taxon>Aestuariivirgaceae</taxon>
        <taxon>Taklimakanibacter</taxon>
    </lineage>
</organism>
<protein>
    <submittedName>
        <fullName evidence="1">DUF2497 domain-containing protein</fullName>
    </submittedName>
</protein>
<dbReference type="EMBL" id="JAENHL010000004">
    <property type="protein sequence ID" value="MBK1864985.1"/>
    <property type="molecule type" value="Genomic_DNA"/>
</dbReference>
<accession>A0ACC5QX73</accession>